<protein>
    <recommendedName>
        <fullName evidence="3">Golgi SNAP receptor complex member 1</fullName>
    </recommendedName>
</protein>
<keyword evidence="8" id="KW-0333">Golgi apparatus</keyword>
<evidence type="ECO:0000256" key="1">
    <source>
        <dbReference type="ARBA" id="ARBA00004409"/>
    </source>
</evidence>
<keyword evidence="11" id="KW-1185">Reference proteome</keyword>
<dbReference type="GO" id="GO:0006906">
    <property type="term" value="P:vesicle fusion"/>
    <property type="evidence" value="ECO:0007669"/>
    <property type="project" value="TreeGrafter"/>
</dbReference>
<evidence type="ECO:0000256" key="2">
    <source>
        <dbReference type="ARBA" id="ARBA00008473"/>
    </source>
</evidence>
<evidence type="ECO:0000313" key="10">
    <source>
        <dbReference type="EMBL" id="VBB27163.1"/>
    </source>
</evidence>
<keyword evidence="7" id="KW-1133">Transmembrane helix</keyword>
<dbReference type="GO" id="GO:0006888">
    <property type="term" value="P:endoplasmic reticulum to Golgi vesicle-mediated transport"/>
    <property type="evidence" value="ECO:0007669"/>
    <property type="project" value="InterPro"/>
</dbReference>
<dbReference type="GO" id="GO:0005484">
    <property type="term" value="F:SNAP receptor activity"/>
    <property type="evidence" value="ECO:0007669"/>
    <property type="project" value="TreeGrafter"/>
</dbReference>
<evidence type="ECO:0000256" key="8">
    <source>
        <dbReference type="ARBA" id="ARBA00023034"/>
    </source>
</evidence>
<reference evidence="10 11" key="1">
    <citation type="submission" date="2018-08" db="EMBL/GenBank/DDBJ databases">
        <authorList>
            <person name="Laetsch R D."/>
            <person name="Stevens L."/>
            <person name="Kumar S."/>
            <person name="Blaxter L. M."/>
        </authorList>
    </citation>
    <scope>NUCLEOTIDE SEQUENCE [LARGE SCALE GENOMIC DNA]</scope>
</reference>
<evidence type="ECO:0000256" key="9">
    <source>
        <dbReference type="ARBA" id="ARBA00023136"/>
    </source>
</evidence>
<evidence type="ECO:0000256" key="4">
    <source>
        <dbReference type="ARBA" id="ARBA00022448"/>
    </source>
</evidence>
<organism evidence="10 11">
    <name type="scientific">Acanthocheilonema viteae</name>
    <name type="common">Filarial nematode worm</name>
    <name type="synonym">Dipetalonema viteae</name>
    <dbReference type="NCBI Taxonomy" id="6277"/>
    <lineage>
        <taxon>Eukaryota</taxon>
        <taxon>Metazoa</taxon>
        <taxon>Ecdysozoa</taxon>
        <taxon>Nematoda</taxon>
        <taxon>Chromadorea</taxon>
        <taxon>Rhabditida</taxon>
        <taxon>Spirurina</taxon>
        <taxon>Spiruromorpha</taxon>
        <taxon>Filarioidea</taxon>
        <taxon>Onchocercidae</taxon>
        <taxon>Acanthocheilonema</taxon>
    </lineage>
</organism>
<dbReference type="EMBL" id="UPTC01000192">
    <property type="protein sequence ID" value="VBB27163.1"/>
    <property type="molecule type" value="Genomic_DNA"/>
</dbReference>
<comment type="similarity">
    <text evidence="2">Belongs to the GOSR1 family.</text>
</comment>
<dbReference type="GO" id="GO:0005797">
    <property type="term" value="C:Golgi medial cisterna"/>
    <property type="evidence" value="ECO:0007669"/>
    <property type="project" value="TreeGrafter"/>
</dbReference>
<gene>
    <name evidence="10" type="ORF">NAV_LOCUS1993</name>
</gene>
<evidence type="ECO:0000256" key="3">
    <source>
        <dbReference type="ARBA" id="ARBA00015612"/>
    </source>
</evidence>
<proteinExistence type="inferred from homology"/>
<dbReference type="GO" id="GO:0015031">
    <property type="term" value="P:protein transport"/>
    <property type="evidence" value="ECO:0007669"/>
    <property type="project" value="UniProtKB-KW"/>
</dbReference>
<dbReference type="PANTHER" id="PTHR21094">
    <property type="entry name" value="GOS-28 SNARE- RELATED"/>
    <property type="match status" value="1"/>
</dbReference>
<keyword evidence="6" id="KW-0653">Protein transport</keyword>
<dbReference type="STRING" id="6277.A0A498S1M4"/>
<comment type="subcellular location">
    <subcellularLocation>
        <location evidence="1">Golgi apparatus membrane</location>
        <topology evidence="1">Single-pass type IV membrane protein</topology>
    </subcellularLocation>
</comment>
<dbReference type="InterPro" id="IPR023601">
    <property type="entry name" value="Golgi_SNAP_su1"/>
</dbReference>
<name>A0A498S1M4_ACAVI</name>
<sequence>MVEIWDDLRRRARSLENHIDVKLVVLNKLASGTSGRYESLLNDKATVSSKQEIFDSLSAEIENMIAKLTQIDDQMAEYLMKCQTNSRTGAWASGPALQHTLRRHREILRDYCAEYNRSHDNIRNQLQRESLLSGGSNESSYLNNRSKASDMYLKESEHISNCDRFLDEQISIAISAKEHVHNQRMSLRDISKKMNALASKETTRFGHNGSGDIGLLNFNVYICSEYVTDGLSFASRASHFGLQI</sequence>
<evidence type="ECO:0000313" key="11">
    <source>
        <dbReference type="Proteomes" id="UP000276991"/>
    </source>
</evidence>
<evidence type="ECO:0000256" key="6">
    <source>
        <dbReference type="ARBA" id="ARBA00022927"/>
    </source>
</evidence>
<dbReference type="GO" id="GO:0000139">
    <property type="term" value="C:Golgi membrane"/>
    <property type="evidence" value="ECO:0007669"/>
    <property type="project" value="UniProtKB-SubCell"/>
</dbReference>
<dbReference type="GO" id="GO:0031201">
    <property type="term" value="C:SNARE complex"/>
    <property type="evidence" value="ECO:0007669"/>
    <property type="project" value="TreeGrafter"/>
</dbReference>
<dbReference type="Proteomes" id="UP000276991">
    <property type="component" value="Unassembled WGS sequence"/>
</dbReference>
<keyword evidence="9" id="KW-0472">Membrane</keyword>
<dbReference type="PANTHER" id="PTHR21094:SF2">
    <property type="entry name" value="GOLGI SNAP RECEPTOR COMPLEX MEMBER 1"/>
    <property type="match status" value="1"/>
</dbReference>
<dbReference type="OrthoDB" id="1927044at2759"/>
<evidence type="ECO:0000256" key="5">
    <source>
        <dbReference type="ARBA" id="ARBA00022692"/>
    </source>
</evidence>
<evidence type="ECO:0000256" key="7">
    <source>
        <dbReference type="ARBA" id="ARBA00022989"/>
    </source>
</evidence>
<dbReference type="AlphaFoldDB" id="A0A498S1M4"/>
<keyword evidence="5" id="KW-0812">Transmembrane</keyword>
<accession>A0A498S1M4</accession>
<dbReference type="Pfam" id="PF12352">
    <property type="entry name" value="V-SNARE_C"/>
    <property type="match status" value="1"/>
</dbReference>
<dbReference type="GO" id="GO:0005801">
    <property type="term" value="C:cis-Golgi network"/>
    <property type="evidence" value="ECO:0007669"/>
    <property type="project" value="InterPro"/>
</dbReference>
<keyword evidence="4" id="KW-0813">Transport</keyword>
<dbReference type="GO" id="GO:0048219">
    <property type="term" value="P:inter-Golgi cisterna vesicle-mediated transport"/>
    <property type="evidence" value="ECO:0007669"/>
    <property type="project" value="TreeGrafter"/>
</dbReference>